<comment type="caution">
    <text evidence="1">The sequence shown here is derived from an EMBL/GenBank/DDBJ whole genome shotgun (WGS) entry which is preliminary data.</text>
</comment>
<sequence>MKKLKQAQDQQNDGLDRLPQASVYLVPSFGFTLSTPYEASTSLSKMLCCRTSTYSFAFHSRLLRPPLV</sequence>
<accession>A0ABW5UF90</accession>
<reference evidence="2" key="1">
    <citation type="journal article" date="2019" name="Int. J. Syst. Evol. Microbiol.">
        <title>The Global Catalogue of Microorganisms (GCM) 10K type strain sequencing project: providing services to taxonomists for standard genome sequencing and annotation.</title>
        <authorList>
            <consortium name="The Broad Institute Genomics Platform"/>
            <consortium name="The Broad Institute Genome Sequencing Center for Infectious Disease"/>
            <person name="Wu L."/>
            <person name="Ma J."/>
        </authorList>
    </citation>
    <scope>NUCLEOTIDE SEQUENCE [LARGE SCALE GENOMIC DNA]</scope>
    <source>
        <strain evidence="2">KCTC 42247</strain>
    </source>
</reference>
<organism evidence="1 2">
    <name type="scientific">Sphingobacterium populi</name>
    <dbReference type="NCBI Taxonomy" id="1812824"/>
    <lineage>
        <taxon>Bacteria</taxon>
        <taxon>Pseudomonadati</taxon>
        <taxon>Bacteroidota</taxon>
        <taxon>Sphingobacteriia</taxon>
        <taxon>Sphingobacteriales</taxon>
        <taxon>Sphingobacteriaceae</taxon>
        <taxon>Sphingobacterium</taxon>
    </lineage>
</organism>
<dbReference type="EMBL" id="JBHUMB010000013">
    <property type="protein sequence ID" value="MFD2743771.1"/>
    <property type="molecule type" value="Genomic_DNA"/>
</dbReference>
<dbReference type="Proteomes" id="UP001597418">
    <property type="component" value="Unassembled WGS sequence"/>
</dbReference>
<protein>
    <submittedName>
        <fullName evidence="1">Uncharacterized protein</fullName>
    </submittedName>
</protein>
<evidence type="ECO:0000313" key="1">
    <source>
        <dbReference type="EMBL" id="MFD2743771.1"/>
    </source>
</evidence>
<proteinExistence type="predicted"/>
<keyword evidence="2" id="KW-1185">Reference proteome</keyword>
<gene>
    <name evidence="1" type="ORF">ACFSQ6_10210</name>
</gene>
<name>A0ABW5UF90_9SPHI</name>
<dbReference type="RefSeq" id="WP_380884764.1">
    <property type="nucleotide sequence ID" value="NZ_JBHUMB010000013.1"/>
</dbReference>
<evidence type="ECO:0000313" key="2">
    <source>
        <dbReference type="Proteomes" id="UP001597418"/>
    </source>
</evidence>